<dbReference type="EMBL" id="JANPWB010000015">
    <property type="protein sequence ID" value="KAJ1090142.1"/>
    <property type="molecule type" value="Genomic_DNA"/>
</dbReference>
<accession>A0AAV7LGN1</accession>
<gene>
    <name evidence="2" type="ORF">NDU88_003279</name>
</gene>
<feature type="region of interest" description="Disordered" evidence="1">
    <location>
        <begin position="118"/>
        <end position="283"/>
    </location>
</feature>
<protein>
    <submittedName>
        <fullName evidence="2">Uncharacterized protein</fullName>
    </submittedName>
</protein>
<keyword evidence="3" id="KW-1185">Reference proteome</keyword>
<dbReference type="AlphaFoldDB" id="A0AAV7LGN1"/>
<dbReference type="Proteomes" id="UP001066276">
    <property type="component" value="Chromosome 11"/>
</dbReference>
<reference evidence="2" key="1">
    <citation type="journal article" date="2022" name="bioRxiv">
        <title>Sequencing and chromosome-scale assembly of the giantPleurodeles waltlgenome.</title>
        <authorList>
            <person name="Brown T."/>
            <person name="Elewa A."/>
            <person name="Iarovenko S."/>
            <person name="Subramanian E."/>
            <person name="Araus A.J."/>
            <person name="Petzold A."/>
            <person name="Susuki M."/>
            <person name="Suzuki K.-i.T."/>
            <person name="Hayashi T."/>
            <person name="Toyoda A."/>
            <person name="Oliveira C."/>
            <person name="Osipova E."/>
            <person name="Leigh N.D."/>
            <person name="Simon A."/>
            <person name="Yun M.H."/>
        </authorList>
    </citation>
    <scope>NUCLEOTIDE SEQUENCE</scope>
    <source>
        <strain evidence="2">20211129_DDA</strain>
        <tissue evidence="2">Liver</tissue>
    </source>
</reference>
<organism evidence="2 3">
    <name type="scientific">Pleurodeles waltl</name>
    <name type="common">Iberian ribbed newt</name>
    <dbReference type="NCBI Taxonomy" id="8319"/>
    <lineage>
        <taxon>Eukaryota</taxon>
        <taxon>Metazoa</taxon>
        <taxon>Chordata</taxon>
        <taxon>Craniata</taxon>
        <taxon>Vertebrata</taxon>
        <taxon>Euteleostomi</taxon>
        <taxon>Amphibia</taxon>
        <taxon>Batrachia</taxon>
        <taxon>Caudata</taxon>
        <taxon>Salamandroidea</taxon>
        <taxon>Salamandridae</taxon>
        <taxon>Pleurodelinae</taxon>
        <taxon>Pleurodeles</taxon>
    </lineage>
</organism>
<sequence>MIHSARFPWGDSVCTLVFCARSGVHHNLLRRDLEILGRSVPPRYCLRLLGEQFSLSRYLEVLTVRRGALLGVWLLAKSPSCIRFPPVVPYVVPCLMTLEDQRAFALIVPLALAGDRLSAPTVHSPGRGGAAGSRAKEEHGLAAPSLGRSPPATVPEQRVTSRRHGPAGGEPGRVHSAAAAHTARPNRLGHARDRPSSLKGKSGPSAQLEKNEQLRVWKGRARRSDASSSRLPLPERREALQVRHSPRTHLKAGEAADRQTAPGYRLSFLRSPACSRGPSKTIA</sequence>
<evidence type="ECO:0000256" key="1">
    <source>
        <dbReference type="SAM" id="MobiDB-lite"/>
    </source>
</evidence>
<evidence type="ECO:0000313" key="3">
    <source>
        <dbReference type="Proteomes" id="UP001066276"/>
    </source>
</evidence>
<evidence type="ECO:0000313" key="2">
    <source>
        <dbReference type="EMBL" id="KAJ1090142.1"/>
    </source>
</evidence>
<name>A0AAV7LGN1_PLEWA</name>
<comment type="caution">
    <text evidence="2">The sequence shown here is derived from an EMBL/GenBank/DDBJ whole genome shotgun (WGS) entry which is preliminary data.</text>
</comment>
<proteinExistence type="predicted"/>